<gene>
    <name evidence="1" type="ORF">NAPIS_ORF00754</name>
</gene>
<organism evidence="1 2">
    <name type="scientific">Vairimorpha apis BRL 01</name>
    <dbReference type="NCBI Taxonomy" id="1037528"/>
    <lineage>
        <taxon>Eukaryota</taxon>
        <taxon>Fungi</taxon>
        <taxon>Fungi incertae sedis</taxon>
        <taxon>Microsporidia</taxon>
        <taxon>Nosematidae</taxon>
        <taxon>Vairimorpha</taxon>
    </lineage>
</organism>
<protein>
    <submittedName>
        <fullName evidence="1">Uncharacterized protein</fullName>
    </submittedName>
</protein>
<reference evidence="1 2" key="1">
    <citation type="journal article" date="2013" name="BMC Genomics">
        <title>Genome sequencing and comparative genomics of honey bee microsporidia, Nosema apis reveal novel insights into host-parasite interactions.</title>
        <authorList>
            <person name="Chen Yp."/>
            <person name="Pettis J.S."/>
            <person name="Zhao Y."/>
            <person name="Liu X."/>
            <person name="Tallon L.J."/>
            <person name="Sadzewicz L.D."/>
            <person name="Li R."/>
            <person name="Zheng H."/>
            <person name="Huang S."/>
            <person name="Zhang X."/>
            <person name="Hamilton M.C."/>
            <person name="Pernal S.F."/>
            <person name="Melathopoulos A.P."/>
            <person name="Yan X."/>
            <person name="Evans J.D."/>
        </authorList>
    </citation>
    <scope>NUCLEOTIDE SEQUENCE [LARGE SCALE GENOMIC DNA]</scope>
    <source>
        <strain evidence="1 2">BRL 01</strain>
    </source>
</reference>
<keyword evidence="2" id="KW-1185">Reference proteome</keyword>
<evidence type="ECO:0000313" key="1">
    <source>
        <dbReference type="EMBL" id="EQB61670.1"/>
    </source>
</evidence>
<dbReference type="EMBL" id="KE647109">
    <property type="protein sequence ID" value="EQB61670.1"/>
    <property type="molecule type" value="Genomic_DNA"/>
</dbReference>
<name>T0MKZ0_9MICR</name>
<sequence>MSFIHYEIKKEKINIETEEDDFVWPFLEPPKKPRSVFDTGPTREEVGEFNRRIFAAYTEYLDSDKDKILFSYNPNFSDEESCDIEEHDIVSNLYKSEIELFLYNGTEFIHQDKCIIKIFINNLSEKIVHINSMKYKFSFESDSILVYEFFEDVKVDILNLNDLHIYRLVFVDCRHCKKFNFVYNAK</sequence>
<proteinExistence type="predicted"/>
<dbReference type="AlphaFoldDB" id="T0MKZ0"/>
<dbReference type="OrthoDB" id="2192071at2759"/>
<evidence type="ECO:0000313" key="2">
    <source>
        <dbReference type="Proteomes" id="UP000053780"/>
    </source>
</evidence>
<dbReference type="VEuPathDB" id="MicrosporidiaDB:NAPIS_ORF00754"/>
<dbReference type="Proteomes" id="UP000053780">
    <property type="component" value="Unassembled WGS sequence"/>
</dbReference>
<dbReference type="HOGENOM" id="CLU_1454813_0_0_1"/>
<accession>T0MKZ0</accession>